<dbReference type="SUPFAM" id="SSF55874">
    <property type="entry name" value="ATPase domain of HSP90 chaperone/DNA topoisomerase II/histidine kinase"/>
    <property type="match status" value="1"/>
</dbReference>
<dbReference type="PROSITE" id="PS50109">
    <property type="entry name" value="HIS_KIN"/>
    <property type="match status" value="1"/>
</dbReference>
<dbReference type="InterPro" id="IPR004358">
    <property type="entry name" value="Sig_transdc_His_kin-like_C"/>
</dbReference>
<keyword evidence="14" id="KW-0175">Coiled coil</keyword>
<dbReference type="CDD" id="cd00082">
    <property type="entry name" value="HisKA"/>
    <property type="match status" value="1"/>
</dbReference>
<dbReference type="NCBIfam" id="TIGR00229">
    <property type="entry name" value="sensory_box"/>
    <property type="match status" value="2"/>
</dbReference>
<dbReference type="Gene3D" id="1.20.120.160">
    <property type="entry name" value="HPT domain"/>
    <property type="match status" value="1"/>
</dbReference>
<evidence type="ECO:0000256" key="7">
    <source>
        <dbReference type="ARBA" id="ARBA00022741"/>
    </source>
</evidence>
<dbReference type="Gene3D" id="3.30.450.20">
    <property type="entry name" value="PAS domain"/>
    <property type="match status" value="2"/>
</dbReference>
<feature type="domain" description="HPt" evidence="20">
    <location>
        <begin position="875"/>
        <end position="968"/>
    </location>
</feature>
<feature type="compositionally biased region" description="Polar residues" evidence="15">
    <location>
        <begin position="527"/>
        <end position="542"/>
    </location>
</feature>
<dbReference type="InterPro" id="IPR036097">
    <property type="entry name" value="HisK_dim/P_sf"/>
</dbReference>
<dbReference type="Proteomes" id="UP001320148">
    <property type="component" value="Chromosome"/>
</dbReference>
<feature type="modified residue" description="Phosphohistidine" evidence="12">
    <location>
        <position position="914"/>
    </location>
</feature>
<keyword evidence="8" id="KW-0067">ATP-binding</keyword>
<dbReference type="SMART" id="SM00086">
    <property type="entry name" value="PAC"/>
    <property type="match status" value="2"/>
</dbReference>
<dbReference type="PROSITE" id="PS50112">
    <property type="entry name" value="PAS"/>
    <property type="match status" value="2"/>
</dbReference>
<feature type="coiled-coil region" evidence="14">
    <location>
        <begin position="7"/>
        <end position="37"/>
    </location>
</feature>
<evidence type="ECO:0000256" key="14">
    <source>
        <dbReference type="SAM" id="Coils"/>
    </source>
</evidence>
<dbReference type="Pfam" id="PF00512">
    <property type="entry name" value="HisKA"/>
    <property type="match status" value="1"/>
</dbReference>
<feature type="domain" description="PAS" evidence="18">
    <location>
        <begin position="161"/>
        <end position="231"/>
    </location>
</feature>
<feature type="domain" description="Response regulatory" evidence="17">
    <location>
        <begin position="721"/>
        <end position="838"/>
    </location>
</feature>
<dbReference type="PANTHER" id="PTHR45339">
    <property type="entry name" value="HYBRID SIGNAL TRANSDUCTION HISTIDINE KINASE J"/>
    <property type="match status" value="1"/>
</dbReference>
<evidence type="ECO:0000259" key="20">
    <source>
        <dbReference type="PROSITE" id="PS50894"/>
    </source>
</evidence>
<dbReference type="InterPro" id="IPR003661">
    <property type="entry name" value="HisK_dim/P_dom"/>
</dbReference>
<dbReference type="Pfam" id="PF13426">
    <property type="entry name" value="PAS_9"/>
    <property type="match status" value="2"/>
</dbReference>
<comment type="subcellular location">
    <subcellularLocation>
        <location evidence="2">Cell membrane</location>
        <topology evidence="2">Multi-pass membrane protein</topology>
    </subcellularLocation>
</comment>
<evidence type="ECO:0000313" key="21">
    <source>
        <dbReference type="EMBL" id="BCS98668.1"/>
    </source>
</evidence>
<dbReference type="CDD" id="cd00130">
    <property type="entry name" value="PAS"/>
    <property type="match status" value="2"/>
</dbReference>
<sequence length="979" mass="109201">MFGKPSRSELEGQIKLLEQQRDAYKQLTVKLKQSEVKYRAILENIEESYLEVDLTGNFLFFNTSFCTLLGYSREELTGKNNREVLDKANAKKIFHVFHNVYATGKPASRVVWEIIRKDGRKIIIEASISLITDDSGEAIGFRGVGRDVTAQKKTEETLALNEARFRDISLSMADWIWETDKEGRYIFSAGNIKEVLGYDPDEILGKTPFEFMEESEQKRVGNLFSEIFEEKRPIVDLKNWNLKKDGSRVCLLTNGVPITSSSGALLGYRGVDKDITREQQAEEDLRRINKELKQAIEQARAMAQRAELANAAKSEFLANMSHEIRTPMNGIIGMTDLVLGTHLTGEQREYLEMAMMSANSLLGLINDILDFSKIEAGQMELESIDFNLRLTLEHAMDTLALKAHEKDLELICHIRPDVPTALTGDPGRLRQVVVNLAGNAIKFTEKGEVLIRVERESETDSSVTLRFMVSDTGIGIPEGTRDSIFKSFKQVDGSTTRKYGGTGLGLSISKQLVDLMGGEIKAESPNPFLSKSPSCQHRQATTPDAPGSLFHFTARFELSLSEEVMPPRLELQDLEGMPTLIVDDNATNRLLLQEILASWGIVPTTAADAREAMSLANRAFQNGVPYQLALLDMQMPETDGFALAEMMKGSPFGDTLKMIMLSSMGQKGDSKRCKDTGISGYLSKPVKQSELLDTILITMGLQEETAIITRHMLCELQERQNILLVEDNRINQTLAINLLKTRGHQVTLTTNGKEAVDAFETHDFDLILMDIQMPEMDGYEATRRIREMGQRGVAIPIVAMTAHAMKGDQEKCLEAGMDDYVPKPIKPETLFHVIEKLTRGAKKEPEDTALPSKAAAAFVPRTFDMSLAMETVLNDESIFCEIADIFLQDLPVNLEKIERSVTEKDAHALERAAHSLKGAVGNFGAAKAYEAAHRLEVLGKQKRLEMAADEFARLKQCIGDLSLELKLVVQEMNHEDSGS</sequence>
<feature type="domain" description="PAC" evidence="19">
    <location>
        <begin position="108"/>
        <end position="160"/>
    </location>
</feature>
<dbReference type="Pfam" id="PF00072">
    <property type="entry name" value="Response_reg"/>
    <property type="match status" value="2"/>
</dbReference>
<dbReference type="SMART" id="SM00073">
    <property type="entry name" value="HPT"/>
    <property type="match status" value="1"/>
</dbReference>
<dbReference type="InterPro" id="IPR008207">
    <property type="entry name" value="Sig_transdc_His_kin_Hpt_dom"/>
</dbReference>
<keyword evidence="11" id="KW-0472">Membrane</keyword>
<evidence type="ECO:0000313" key="22">
    <source>
        <dbReference type="Proteomes" id="UP001320148"/>
    </source>
</evidence>
<evidence type="ECO:0000256" key="6">
    <source>
        <dbReference type="ARBA" id="ARBA00022692"/>
    </source>
</evidence>
<dbReference type="PANTHER" id="PTHR45339:SF1">
    <property type="entry name" value="HYBRID SIGNAL TRANSDUCTION HISTIDINE KINASE J"/>
    <property type="match status" value="1"/>
</dbReference>
<evidence type="ECO:0000256" key="13">
    <source>
        <dbReference type="PROSITE-ProRule" id="PRU00169"/>
    </source>
</evidence>
<keyword evidence="5 13" id="KW-0597">Phosphoprotein</keyword>
<evidence type="ECO:0000256" key="10">
    <source>
        <dbReference type="ARBA" id="ARBA00023012"/>
    </source>
</evidence>
<dbReference type="RefSeq" id="WP_236890053.1">
    <property type="nucleotide sequence ID" value="NZ_AP024488.1"/>
</dbReference>
<keyword evidence="7" id="KW-0547">Nucleotide-binding</keyword>
<dbReference type="PROSITE" id="PS50113">
    <property type="entry name" value="PAC"/>
    <property type="match status" value="2"/>
</dbReference>
<keyword evidence="4" id="KW-1003">Cell membrane</keyword>
<dbReference type="CDD" id="cd16922">
    <property type="entry name" value="HATPase_EvgS-ArcB-TorS-like"/>
    <property type="match status" value="1"/>
</dbReference>
<evidence type="ECO:0000256" key="8">
    <source>
        <dbReference type="ARBA" id="ARBA00022840"/>
    </source>
</evidence>
<evidence type="ECO:0000256" key="3">
    <source>
        <dbReference type="ARBA" id="ARBA00012438"/>
    </source>
</evidence>
<feature type="coiled-coil region" evidence="14">
    <location>
        <begin position="275"/>
        <end position="312"/>
    </location>
</feature>
<dbReference type="PROSITE" id="PS50110">
    <property type="entry name" value="RESPONSE_REGULATORY"/>
    <property type="match status" value="2"/>
</dbReference>
<dbReference type="SMART" id="SM00448">
    <property type="entry name" value="REC"/>
    <property type="match status" value="2"/>
</dbReference>
<keyword evidence="6" id="KW-0812">Transmembrane</keyword>
<dbReference type="SUPFAM" id="SSF47384">
    <property type="entry name" value="Homodimeric domain of signal transducing histidine kinase"/>
    <property type="match status" value="1"/>
</dbReference>
<dbReference type="Gene3D" id="3.40.50.2300">
    <property type="match status" value="2"/>
</dbReference>
<dbReference type="Pfam" id="PF02518">
    <property type="entry name" value="HATPase_c"/>
    <property type="match status" value="1"/>
</dbReference>
<dbReference type="EMBL" id="AP024488">
    <property type="protein sequence ID" value="BCS98668.1"/>
    <property type="molecule type" value="Genomic_DNA"/>
</dbReference>
<name>A0ABN6FCD7_9BACT</name>
<protein>
    <recommendedName>
        <fullName evidence="3">histidine kinase</fullName>
        <ecNumber evidence="3">2.7.13.3</ecNumber>
    </recommendedName>
</protein>
<evidence type="ECO:0000256" key="1">
    <source>
        <dbReference type="ARBA" id="ARBA00000085"/>
    </source>
</evidence>
<feature type="region of interest" description="Disordered" evidence="15">
    <location>
        <begin position="525"/>
        <end position="544"/>
    </location>
</feature>
<dbReference type="Gene3D" id="3.30.565.10">
    <property type="entry name" value="Histidine kinase-like ATPase, C-terminal domain"/>
    <property type="match status" value="1"/>
</dbReference>
<dbReference type="InterPro" id="IPR005467">
    <property type="entry name" value="His_kinase_dom"/>
</dbReference>
<evidence type="ECO:0000259" key="18">
    <source>
        <dbReference type="PROSITE" id="PS50112"/>
    </source>
</evidence>
<dbReference type="EC" id="2.7.13.3" evidence="3"/>
<dbReference type="PROSITE" id="PS50894">
    <property type="entry name" value="HPT"/>
    <property type="match status" value="1"/>
</dbReference>
<evidence type="ECO:0000256" key="11">
    <source>
        <dbReference type="ARBA" id="ARBA00023136"/>
    </source>
</evidence>
<dbReference type="InterPro" id="IPR000700">
    <property type="entry name" value="PAS-assoc_C"/>
</dbReference>
<comment type="catalytic activity">
    <reaction evidence="1">
        <text>ATP + protein L-histidine = ADP + protein N-phospho-L-histidine.</text>
        <dbReference type="EC" id="2.7.13.3"/>
    </reaction>
</comment>
<keyword evidence="22" id="KW-1185">Reference proteome</keyword>
<evidence type="ECO:0000256" key="4">
    <source>
        <dbReference type="ARBA" id="ARBA00022475"/>
    </source>
</evidence>
<evidence type="ECO:0000259" key="19">
    <source>
        <dbReference type="PROSITE" id="PS50113"/>
    </source>
</evidence>
<evidence type="ECO:0000256" key="12">
    <source>
        <dbReference type="PROSITE-ProRule" id="PRU00110"/>
    </source>
</evidence>
<feature type="modified residue" description="4-aspartylphosphate" evidence="13">
    <location>
        <position position="632"/>
    </location>
</feature>
<feature type="domain" description="PAC" evidence="19">
    <location>
        <begin position="235"/>
        <end position="287"/>
    </location>
</feature>
<keyword evidence="10" id="KW-0902">Two-component regulatory system</keyword>
<dbReference type="Pfam" id="PF01627">
    <property type="entry name" value="Hpt"/>
    <property type="match status" value="1"/>
</dbReference>
<dbReference type="InterPro" id="IPR036641">
    <property type="entry name" value="HPT_dom_sf"/>
</dbReference>
<feature type="domain" description="PAS" evidence="18">
    <location>
        <begin position="34"/>
        <end position="104"/>
    </location>
</feature>
<dbReference type="InterPro" id="IPR001610">
    <property type="entry name" value="PAC"/>
</dbReference>
<evidence type="ECO:0000256" key="9">
    <source>
        <dbReference type="ARBA" id="ARBA00022989"/>
    </source>
</evidence>
<evidence type="ECO:0000256" key="5">
    <source>
        <dbReference type="ARBA" id="ARBA00022553"/>
    </source>
</evidence>
<dbReference type="InterPro" id="IPR036890">
    <property type="entry name" value="HATPase_C_sf"/>
</dbReference>
<dbReference type="SUPFAM" id="SSF47226">
    <property type="entry name" value="Histidine-containing phosphotransfer domain, HPT domain"/>
    <property type="match status" value="1"/>
</dbReference>
<dbReference type="InterPro" id="IPR003594">
    <property type="entry name" value="HATPase_dom"/>
</dbReference>
<keyword evidence="9" id="KW-1133">Transmembrane helix</keyword>
<dbReference type="InterPro" id="IPR000014">
    <property type="entry name" value="PAS"/>
</dbReference>
<accession>A0ABN6FCD7</accession>
<dbReference type="PRINTS" id="PR00344">
    <property type="entry name" value="BCTRLSENSOR"/>
</dbReference>
<evidence type="ECO:0000256" key="2">
    <source>
        <dbReference type="ARBA" id="ARBA00004651"/>
    </source>
</evidence>
<evidence type="ECO:0000259" key="16">
    <source>
        <dbReference type="PROSITE" id="PS50109"/>
    </source>
</evidence>
<dbReference type="CDD" id="cd17546">
    <property type="entry name" value="REC_hyHK_CKI1_RcsC-like"/>
    <property type="match status" value="1"/>
</dbReference>
<organism evidence="21 22">
    <name type="scientific">Desulfoluna limicola</name>
    <dbReference type="NCBI Taxonomy" id="2810562"/>
    <lineage>
        <taxon>Bacteria</taxon>
        <taxon>Pseudomonadati</taxon>
        <taxon>Thermodesulfobacteriota</taxon>
        <taxon>Desulfobacteria</taxon>
        <taxon>Desulfobacterales</taxon>
        <taxon>Desulfolunaceae</taxon>
        <taxon>Desulfoluna</taxon>
    </lineage>
</organism>
<feature type="domain" description="Response regulatory" evidence="17">
    <location>
        <begin position="578"/>
        <end position="699"/>
    </location>
</feature>
<dbReference type="SMART" id="SM00387">
    <property type="entry name" value="HATPase_c"/>
    <property type="match status" value="1"/>
</dbReference>
<dbReference type="InterPro" id="IPR011006">
    <property type="entry name" value="CheY-like_superfamily"/>
</dbReference>
<evidence type="ECO:0000259" key="17">
    <source>
        <dbReference type="PROSITE" id="PS50110"/>
    </source>
</evidence>
<dbReference type="CDD" id="cd00088">
    <property type="entry name" value="HPT"/>
    <property type="match status" value="1"/>
</dbReference>
<dbReference type="InterPro" id="IPR035965">
    <property type="entry name" value="PAS-like_dom_sf"/>
</dbReference>
<gene>
    <name evidence="21" type="ORF">DSLASN_43000</name>
</gene>
<dbReference type="SMART" id="SM00091">
    <property type="entry name" value="PAS"/>
    <property type="match status" value="2"/>
</dbReference>
<evidence type="ECO:0000256" key="15">
    <source>
        <dbReference type="SAM" id="MobiDB-lite"/>
    </source>
</evidence>
<dbReference type="SMART" id="SM00388">
    <property type="entry name" value="HisKA"/>
    <property type="match status" value="1"/>
</dbReference>
<dbReference type="InterPro" id="IPR001789">
    <property type="entry name" value="Sig_transdc_resp-reg_receiver"/>
</dbReference>
<reference evidence="21 22" key="1">
    <citation type="submission" date="2021-02" db="EMBL/GenBank/DDBJ databases">
        <title>Complete genome of Desulfoluna sp. strain ASN36.</title>
        <authorList>
            <person name="Takahashi A."/>
            <person name="Kojima H."/>
            <person name="Fukui M."/>
        </authorList>
    </citation>
    <scope>NUCLEOTIDE SEQUENCE [LARGE SCALE GENOMIC DNA]</scope>
    <source>
        <strain evidence="21 22">ASN36</strain>
    </source>
</reference>
<feature type="domain" description="Histidine kinase" evidence="16">
    <location>
        <begin position="319"/>
        <end position="524"/>
    </location>
</feature>
<proteinExistence type="predicted"/>
<dbReference type="SUPFAM" id="SSF52172">
    <property type="entry name" value="CheY-like"/>
    <property type="match status" value="2"/>
</dbReference>
<dbReference type="SUPFAM" id="SSF55785">
    <property type="entry name" value="PYP-like sensor domain (PAS domain)"/>
    <property type="match status" value="2"/>
</dbReference>
<feature type="modified residue" description="4-aspartylphosphate" evidence="13">
    <location>
        <position position="770"/>
    </location>
</feature>
<dbReference type="Gene3D" id="1.10.287.130">
    <property type="match status" value="1"/>
</dbReference>